<name>A0A6G9CRY7_RHOER</name>
<gene>
    <name evidence="2" type="ORF">G9444_2569</name>
</gene>
<reference evidence="2 3" key="1">
    <citation type="submission" date="2020-03" db="EMBL/GenBank/DDBJ databases">
        <title>Screen low temperature-resistant strains for efficient degradation of petroleum hydrocarbons under the low temperature.</title>
        <authorList>
            <person name="Wang Y."/>
            <person name="Chen J."/>
        </authorList>
    </citation>
    <scope>NUCLEOTIDE SEQUENCE [LARGE SCALE GENOMIC DNA]</scope>
    <source>
        <strain evidence="2 3">KB1</strain>
    </source>
</reference>
<proteinExistence type="predicted"/>
<protein>
    <submittedName>
        <fullName evidence="2">Uncharacterized protein</fullName>
    </submittedName>
</protein>
<sequence>MITARTGMESKTGKKASEVSTEMAITTTLATVPNPGR</sequence>
<feature type="region of interest" description="Disordered" evidence="1">
    <location>
        <begin position="1"/>
        <end position="21"/>
    </location>
</feature>
<evidence type="ECO:0000313" key="3">
    <source>
        <dbReference type="Proteomes" id="UP000502345"/>
    </source>
</evidence>
<evidence type="ECO:0000313" key="2">
    <source>
        <dbReference type="EMBL" id="QIP39813.1"/>
    </source>
</evidence>
<dbReference type="AlphaFoldDB" id="A0A6G9CRY7"/>
<dbReference type="EMBL" id="CP050124">
    <property type="protein sequence ID" value="QIP39813.1"/>
    <property type="molecule type" value="Genomic_DNA"/>
</dbReference>
<accession>A0A6G9CRY7</accession>
<evidence type="ECO:0000256" key="1">
    <source>
        <dbReference type="SAM" id="MobiDB-lite"/>
    </source>
</evidence>
<organism evidence="2 3">
    <name type="scientific">Rhodococcus erythropolis</name>
    <name type="common">Arthrobacter picolinophilus</name>
    <dbReference type="NCBI Taxonomy" id="1833"/>
    <lineage>
        <taxon>Bacteria</taxon>
        <taxon>Bacillati</taxon>
        <taxon>Actinomycetota</taxon>
        <taxon>Actinomycetes</taxon>
        <taxon>Mycobacteriales</taxon>
        <taxon>Nocardiaceae</taxon>
        <taxon>Rhodococcus</taxon>
        <taxon>Rhodococcus erythropolis group</taxon>
    </lineage>
</organism>
<dbReference type="Proteomes" id="UP000502345">
    <property type="component" value="Chromosome"/>
</dbReference>